<name>A0A0L6VM10_9BASI</name>
<dbReference type="Proteomes" id="UP000037035">
    <property type="component" value="Unassembled WGS sequence"/>
</dbReference>
<proteinExistence type="predicted"/>
<organism evidence="1 2">
    <name type="scientific">Puccinia sorghi</name>
    <dbReference type="NCBI Taxonomy" id="27349"/>
    <lineage>
        <taxon>Eukaryota</taxon>
        <taxon>Fungi</taxon>
        <taxon>Dikarya</taxon>
        <taxon>Basidiomycota</taxon>
        <taxon>Pucciniomycotina</taxon>
        <taxon>Pucciniomycetes</taxon>
        <taxon>Pucciniales</taxon>
        <taxon>Pucciniaceae</taxon>
        <taxon>Puccinia</taxon>
    </lineage>
</organism>
<protein>
    <submittedName>
        <fullName evidence="1">Uncharacterized protein</fullName>
    </submittedName>
</protein>
<reference evidence="1 2" key="1">
    <citation type="submission" date="2015-08" db="EMBL/GenBank/DDBJ databases">
        <title>Next Generation Sequencing and Analysis of the Genome of Puccinia sorghi L Schw, the Causal Agent of Maize Common Rust.</title>
        <authorList>
            <person name="Rochi L."/>
            <person name="Burguener G."/>
            <person name="Darino M."/>
            <person name="Turjanski A."/>
            <person name="Kreff E."/>
            <person name="Dieguez M.J."/>
            <person name="Sacco F."/>
        </authorList>
    </citation>
    <scope>NUCLEOTIDE SEQUENCE [LARGE SCALE GENOMIC DNA]</scope>
    <source>
        <strain evidence="1 2">RO10H11247</strain>
    </source>
</reference>
<accession>A0A0L6VM10</accession>
<comment type="caution">
    <text evidence="1">The sequence shown here is derived from an EMBL/GenBank/DDBJ whole genome shotgun (WGS) entry which is preliminary data.</text>
</comment>
<evidence type="ECO:0000313" key="2">
    <source>
        <dbReference type="Proteomes" id="UP000037035"/>
    </source>
</evidence>
<dbReference type="EMBL" id="LAVV01004221">
    <property type="protein sequence ID" value="KNZ61607.1"/>
    <property type="molecule type" value="Genomic_DNA"/>
</dbReference>
<dbReference type="OrthoDB" id="2498032at2759"/>
<evidence type="ECO:0000313" key="1">
    <source>
        <dbReference type="EMBL" id="KNZ61607.1"/>
    </source>
</evidence>
<dbReference type="AlphaFoldDB" id="A0A0L6VM10"/>
<dbReference type="VEuPathDB" id="FungiDB:VP01_137g4"/>
<sequence length="253" mass="29202">MSRSRILRSHSSDDILYPNLNYSSSLAYDNYLHPSSFDYSDPLDYGQGGYESRNHRDLLQSCRSNDVVTNHYQRQPVKERRVRWDLPEVDTTHDRLSRTIERSYRIHGANSYQNSNQSCLIPQQMTVGIMKAWQDMTLIIVHTTRGPRLQACMESVPRLGIFPRSTIRVCMTHRSPNFPDQTISHLHMVDGVMMPHRYPSLSSLKSPFTHMGYYSSGGTDYGAANSLLTSQLNLRTPKMRRSIIGLNRWSLFN</sequence>
<keyword evidence="2" id="KW-1185">Reference proteome</keyword>
<gene>
    <name evidence="1" type="ORF">VP01_137g4</name>
</gene>